<feature type="transmembrane region" description="Helical" evidence="1">
    <location>
        <begin position="91"/>
        <end position="112"/>
    </location>
</feature>
<dbReference type="InterPro" id="IPR006037">
    <property type="entry name" value="RCK_C"/>
</dbReference>
<dbReference type="Pfam" id="PF02080">
    <property type="entry name" value="TrkA_C"/>
    <property type="match status" value="1"/>
</dbReference>
<evidence type="ECO:0000259" key="2">
    <source>
        <dbReference type="PROSITE" id="PS51202"/>
    </source>
</evidence>
<evidence type="ECO:0000313" key="4">
    <source>
        <dbReference type="Proteomes" id="UP001153387"/>
    </source>
</evidence>
<dbReference type="EMBL" id="JAPDHZ010000008">
    <property type="protein sequence ID" value="MDG0795214.1"/>
    <property type="molecule type" value="Genomic_DNA"/>
</dbReference>
<evidence type="ECO:0000313" key="3">
    <source>
        <dbReference type="EMBL" id="MDG0795214.1"/>
    </source>
</evidence>
<protein>
    <submittedName>
        <fullName evidence="3">TrkA C-terminal domain-containing protein</fullName>
    </submittedName>
</protein>
<keyword evidence="4" id="KW-1185">Reference proteome</keyword>
<reference evidence="3 4" key="1">
    <citation type="submission" date="2022-10" db="EMBL/GenBank/DDBJ databases">
        <title>Comparative genomic analysis of Cohnella hashimotonis sp. nov., isolated from the International Space Station.</title>
        <authorList>
            <person name="Simpson A."/>
            <person name="Venkateswaran K."/>
        </authorList>
    </citation>
    <scope>NUCLEOTIDE SEQUENCE [LARGE SCALE GENOMIC DNA]</scope>
    <source>
        <strain evidence="3 4">DSM 18997</strain>
    </source>
</reference>
<gene>
    <name evidence="3" type="ORF">OMP38_33590</name>
</gene>
<feature type="transmembrane region" description="Helical" evidence="1">
    <location>
        <begin position="6"/>
        <end position="24"/>
    </location>
</feature>
<keyword evidence="1" id="KW-0472">Membrane</keyword>
<feature type="domain" description="RCK C-terminal" evidence="2">
    <location>
        <begin position="136"/>
        <end position="219"/>
    </location>
</feature>
<dbReference type="SUPFAM" id="SSF116726">
    <property type="entry name" value="TrkA C-terminal domain-like"/>
    <property type="match status" value="1"/>
</dbReference>
<feature type="transmembrane region" description="Helical" evidence="1">
    <location>
        <begin position="62"/>
        <end position="85"/>
    </location>
</feature>
<comment type="caution">
    <text evidence="3">The sequence shown here is derived from an EMBL/GenBank/DDBJ whole genome shotgun (WGS) entry which is preliminary data.</text>
</comment>
<dbReference type="AlphaFoldDB" id="A0A9X4QQB0"/>
<proteinExistence type="predicted"/>
<dbReference type="GO" id="GO:0008324">
    <property type="term" value="F:monoatomic cation transmembrane transporter activity"/>
    <property type="evidence" value="ECO:0007669"/>
    <property type="project" value="InterPro"/>
</dbReference>
<accession>A0A9X4QQB0</accession>
<name>A0A9X4QQB0_9BACL</name>
<dbReference type="RefSeq" id="WP_277568907.1">
    <property type="nucleotide sequence ID" value="NZ_JAPDHZ010000008.1"/>
</dbReference>
<keyword evidence="1" id="KW-0812">Transmembrane</keyword>
<evidence type="ECO:0000256" key="1">
    <source>
        <dbReference type="SAM" id="Phobius"/>
    </source>
</evidence>
<dbReference type="Proteomes" id="UP001153387">
    <property type="component" value="Unassembled WGS sequence"/>
</dbReference>
<dbReference type="Gene3D" id="3.30.70.1450">
    <property type="entry name" value="Regulator of K+ conductance, C-terminal domain"/>
    <property type="match status" value="1"/>
</dbReference>
<sequence length="235" mass="26269">MGFILVYILIVFLVVEISAILMRATGLEHPIARFQVISLLTGTGFTTKESELILGHPVRRRIGIFLILFGAFSLAVMISCVSAIIAPDFHLYPLSLASGALVLVYLALRIPAVTKQLEKRMSGAFRQSFAIHELAIQEVLYLEKEDAFIDIPIDEASPAIGRKIRDLCDRLPDVNILLIKRGTIAIRDRRMETPLEAGDVLYVYGSMRQIKRSFSAELEAKKAMERDERQAVSPL</sequence>
<dbReference type="InterPro" id="IPR036721">
    <property type="entry name" value="RCK_C_sf"/>
</dbReference>
<dbReference type="PROSITE" id="PS51202">
    <property type="entry name" value="RCK_C"/>
    <property type="match status" value="1"/>
</dbReference>
<dbReference type="GO" id="GO:0006813">
    <property type="term" value="P:potassium ion transport"/>
    <property type="evidence" value="ECO:0007669"/>
    <property type="project" value="InterPro"/>
</dbReference>
<keyword evidence="1" id="KW-1133">Transmembrane helix</keyword>
<organism evidence="3 4">
    <name type="scientific">Cohnella ginsengisoli</name>
    <dbReference type="NCBI Taxonomy" id="425004"/>
    <lineage>
        <taxon>Bacteria</taxon>
        <taxon>Bacillati</taxon>
        <taxon>Bacillota</taxon>
        <taxon>Bacilli</taxon>
        <taxon>Bacillales</taxon>
        <taxon>Paenibacillaceae</taxon>
        <taxon>Cohnella</taxon>
    </lineage>
</organism>